<proteinExistence type="predicted"/>
<dbReference type="InterPro" id="IPR012334">
    <property type="entry name" value="Pectin_lyas_fold"/>
</dbReference>
<sequence length="245" mass="26956">MQEDFLVRHPECQYNEFINCTGIKLNAFVIRDNASNNTFRNCKSKDAWASVLFWDSAEPSGQDGGGFNNTIVNCIFETSSTDPCIVFSNDTYPSNAQGNIFRNCVFSKGSKLFSGGSDLDKGNIMKNCIVTDVKALGENPLDFGIDITYSNFWKNGFKTPSGSGNMSKNPFFGGTSDFHLKSKYGRWNGTTWVKDHVTSPCIDAGDPADEYSKEPSPNGKKINIGAYGNTSEASKSTVKKKIVKY</sequence>
<dbReference type="EMBL" id="VSSQ01059425">
    <property type="protein sequence ID" value="MPN12988.1"/>
    <property type="molecule type" value="Genomic_DNA"/>
</dbReference>
<dbReference type="Pfam" id="PF08480">
    <property type="entry name" value="Disaggr_assoc"/>
    <property type="match status" value="1"/>
</dbReference>
<name>A0A645FF12_9ZZZZ</name>
<reference evidence="3" key="1">
    <citation type="submission" date="2019-08" db="EMBL/GenBank/DDBJ databases">
        <authorList>
            <person name="Kucharzyk K."/>
            <person name="Murdoch R.W."/>
            <person name="Higgins S."/>
            <person name="Loffler F."/>
        </authorList>
    </citation>
    <scope>NUCLEOTIDE SEQUENCE</scope>
</reference>
<evidence type="ECO:0000256" key="1">
    <source>
        <dbReference type="SAM" id="MobiDB-lite"/>
    </source>
</evidence>
<dbReference type="InterPro" id="IPR011050">
    <property type="entry name" value="Pectin_lyase_fold/virulence"/>
</dbReference>
<organism evidence="3">
    <name type="scientific">bioreactor metagenome</name>
    <dbReference type="NCBI Taxonomy" id="1076179"/>
    <lineage>
        <taxon>unclassified sequences</taxon>
        <taxon>metagenomes</taxon>
        <taxon>ecological metagenomes</taxon>
    </lineage>
</organism>
<dbReference type="AlphaFoldDB" id="A0A645FF12"/>
<gene>
    <name evidence="3" type="ORF">SDC9_160308</name>
</gene>
<dbReference type="Gene3D" id="2.160.20.10">
    <property type="entry name" value="Single-stranded right-handed beta-helix, Pectin lyase-like"/>
    <property type="match status" value="1"/>
</dbReference>
<dbReference type="SUPFAM" id="SSF51126">
    <property type="entry name" value="Pectin lyase-like"/>
    <property type="match status" value="1"/>
</dbReference>
<evidence type="ECO:0000259" key="2">
    <source>
        <dbReference type="Pfam" id="PF08480"/>
    </source>
</evidence>
<evidence type="ECO:0000313" key="3">
    <source>
        <dbReference type="EMBL" id="MPN12988.1"/>
    </source>
</evidence>
<feature type="region of interest" description="Disordered" evidence="1">
    <location>
        <begin position="206"/>
        <end position="245"/>
    </location>
</feature>
<dbReference type="InterPro" id="IPR013687">
    <property type="entry name" value="Disaggr-rel"/>
</dbReference>
<feature type="domain" description="Disaggregatase-related" evidence="2">
    <location>
        <begin position="158"/>
        <end position="205"/>
    </location>
</feature>
<accession>A0A645FF12</accession>
<protein>
    <recommendedName>
        <fullName evidence="2">Disaggregatase-related domain-containing protein</fullName>
    </recommendedName>
</protein>
<comment type="caution">
    <text evidence="3">The sequence shown here is derived from an EMBL/GenBank/DDBJ whole genome shotgun (WGS) entry which is preliminary data.</text>
</comment>